<feature type="region of interest" description="Disordered" evidence="1">
    <location>
        <begin position="54"/>
        <end position="87"/>
    </location>
</feature>
<protein>
    <submittedName>
        <fullName evidence="2">Uncharacterized protein</fullName>
    </submittedName>
</protein>
<dbReference type="AlphaFoldDB" id="A0A809S5V9"/>
<proteinExistence type="predicted"/>
<evidence type="ECO:0000256" key="1">
    <source>
        <dbReference type="SAM" id="MobiDB-lite"/>
    </source>
</evidence>
<accession>A0A809S5V9</accession>
<evidence type="ECO:0000313" key="3">
    <source>
        <dbReference type="Proteomes" id="UP000662873"/>
    </source>
</evidence>
<gene>
    <name evidence="2" type="ORF">NPRO_19610</name>
</gene>
<organism evidence="2 3">
    <name type="scientific">Candidatus Nitrosymbiomonas proteolyticus</name>
    <dbReference type="NCBI Taxonomy" id="2608984"/>
    <lineage>
        <taxon>Bacteria</taxon>
        <taxon>Bacillati</taxon>
        <taxon>Armatimonadota</taxon>
        <taxon>Armatimonadota incertae sedis</taxon>
        <taxon>Candidatus Nitrosymbiomonas</taxon>
    </lineage>
</organism>
<sequence length="87" mass="9494">MDGEVSEGRVGTAVIEEFQAVLRFPVAVLQWTPSLEVPVAETRARPKWRNRIVSDWDIEPSSSGTEPNGDGTPESNSDDYSEDSDAG</sequence>
<name>A0A809S5V9_9BACT</name>
<feature type="compositionally biased region" description="Acidic residues" evidence="1">
    <location>
        <begin position="76"/>
        <end position="87"/>
    </location>
</feature>
<evidence type="ECO:0000313" key="2">
    <source>
        <dbReference type="EMBL" id="BBO24366.1"/>
    </source>
</evidence>
<dbReference type="EMBL" id="AP021858">
    <property type="protein sequence ID" value="BBO24366.1"/>
    <property type="molecule type" value="Genomic_DNA"/>
</dbReference>
<dbReference type="KEGG" id="npy:NPRO_19610"/>
<reference evidence="2" key="1">
    <citation type="journal article" name="DNA Res.">
        <title>The physiological potential of anammox bacteria as revealed by their core genome structure.</title>
        <authorList>
            <person name="Okubo T."/>
            <person name="Toyoda A."/>
            <person name="Fukuhara K."/>
            <person name="Uchiyama I."/>
            <person name="Harigaya Y."/>
            <person name="Kuroiwa M."/>
            <person name="Suzuki T."/>
            <person name="Murakami Y."/>
            <person name="Suwa Y."/>
            <person name="Takami H."/>
        </authorList>
    </citation>
    <scope>NUCLEOTIDE SEQUENCE</scope>
    <source>
        <strain evidence="2">317325-2</strain>
    </source>
</reference>
<dbReference type="Proteomes" id="UP000662873">
    <property type="component" value="Chromosome"/>
</dbReference>